<proteinExistence type="predicted"/>
<dbReference type="EMBL" id="MPUH01000040">
    <property type="protein sequence ID" value="OMJ93592.1"/>
    <property type="molecule type" value="Genomic_DNA"/>
</dbReference>
<keyword evidence="4" id="KW-1185">Reference proteome</keyword>
<name>A0A1R2CX68_9CILI</name>
<dbReference type="Proteomes" id="UP000187209">
    <property type="component" value="Unassembled WGS sequence"/>
</dbReference>
<protein>
    <submittedName>
        <fullName evidence="3">Uncharacterized protein</fullName>
    </submittedName>
</protein>
<reference evidence="3 4" key="1">
    <citation type="submission" date="2016-11" db="EMBL/GenBank/DDBJ databases">
        <title>The macronuclear genome of Stentor coeruleus: a giant cell with tiny introns.</title>
        <authorList>
            <person name="Slabodnick M."/>
            <person name="Ruby J.G."/>
            <person name="Reiff S.B."/>
            <person name="Swart E.C."/>
            <person name="Gosai S."/>
            <person name="Prabakaran S."/>
            <person name="Witkowska E."/>
            <person name="Larue G.E."/>
            <person name="Fisher S."/>
            <person name="Freeman R.M."/>
            <person name="Gunawardena J."/>
            <person name="Chu W."/>
            <person name="Stover N.A."/>
            <person name="Gregory B.D."/>
            <person name="Nowacki M."/>
            <person name="Derisi J."/>
            <person name="Roy S.W."/>
            <person name="Marshall W.F."/>
            <person name="Sood P."/>
        </authorList>
    </citation>
    <scope>NUCLEOTIDE SEQUENCE [LARGE SCALE GENOMIC DNA]</scope>
    <source>
        <strain evidence="3">WM001</strain>
    </source>
</reference>
<organism evidence="3 4">
    <name type="scientific">Stentor coeruleus</name>
    <dbReference type="NCBI Taxonomy" id="5963"/>
    <lineage>
        <taxon>Eukaryota</taxon>
        <taxon>Sar</taxon>
        <taxon>Alveolata</taxon>
        <taxon>Ciliophora</taxon>
        <taxon>Postciliodesmatophora</taxon>
        <taxon>Heterotrichea</taxon>
        <taxon>Heterotrichida</taxon>
        <taxon>Stentoridae</taxon>
        <taxon>Stentor</taxon>
    </lineage>
</organism>
<accession>A0A1R2CX68</accession>
<feature type="compositionally biased region" description="Polar residues" evidence="2">
    <location>
        <begin position="1"/>
        <end position="14"/>
    </location>
</feature>
<gene>
    <name evidence="3" type="ORF">SteCoe_3430</name>
</gene>
<feature type="region of interest" description="Disordered" evidence="2">
    <location>
        <begin position="1"/>
        <end position="27"/>
    </location>
</feature>
<evidence type="ECO:0000256" key="2">
    <source>
        <dbReference type="SAM" id="MobiDB-lite"/>
    </source>
</evidence>
<evidence type="ECO:0000313" key="4">
    <source>
        <dbReference type="Proteomes" id="UP000187209"/>
    </source>
</evidence>
<feature type="compositionally biased region" description="Basic and acidic residues" evidence="2">
    <location>
        <begin position="18"/>
        <end position="27"/>
    </location>
</feature>
<evidence type="ECO:0000313" key="3">
    <source>
        <dbReference type="EMBL" id="OMJ93592.1"/>
    </source>
</evidence>
<dbReference type="AlphaFoldDB" id="A0A1R2CX68"/>
<keyword evidence="1" id="KW-0175">Coiled coil</keyword>
<sequence>MNISSEKFSTTDKPSTPIKEKIQRGKRMWESRLKTKNLENQLKFLENRIKHLQIEQDKCIKTNKFIEKRNNDINVIREKHEKFKQAKIEWELAMDQEDEYKRHSFKKSRKQQADNIQDARKKVENRNRVNSLCVKAQSKANDAFMRKVKENNEKTLRLQAKSVMESEKSYKNRFNQSSQRFFYEKESQYSEKYYKELEKQDLIKKKIEELAKVEEDISVKFSSQDQKHFHSTCLLFSDKSCSLEKDINIPSIV</sequence>
<evidence type="ECO:0000256" key="1">
    <source>
        <dbReference type="SAM" id="Coils"/>
    </source>
</evidence>
<feature type="coiled-coil region" evidence="1">
    <location>
        <begin position="28"/>
        <end position="62"/>
    </location>
</feature>
<comment type="caution">
    <text evidence="3">The sequence shown here is derived from an EMBL/GenBank/DDBJ whole genome shotgun (WGS) entry which is preliminary data.</text>
</comment>